<proteinExistence type="inferred from homology"/>
<dbReference type="Pfam" id="PF02770">
    <property type="entry name" value="Acyl-CoA_dh_M"/>
    <property type="match status" value="1"/>
</dbReference>
<evidence type="ECO:0000256" key="5">
    <source>
        <dbReference type="RuleBase" id="RU362125"/>
    </source>
</evidence>
<protein>
    <submittedName>
        <fullName evidence="9">Acyl-CoA/acyl-ACP dehydrogenase</fullName>
    </submittedName>
</protein>
<sequence>MIDPEVHELGFEAYLERVARLTDDVLIPAEQEMVEAGEVPEHVVEALARNGLFGISIPRRLGGLDWSMSQQVRLTMEFTRASCVYRSRFSTVIGLCSQAILDHGTEAQRETMLPKMAAGEHVTAFALTEPGAGSDAGALTTTARRADGGWVIDGHKRYITNAHWADELVVFARTGAPEDGAAGVSAFLVPRDTEGVTTRLPTRMNGHAEAPVAEIDLVGVRVADSALLGGEPGAGFKAALRGINHARLHVAATCVGQATRMLEETSRHLSGREQFGAPLADLGAVQADLGRCFADLEAARALTMEAARAFDSGTVPRHRIAAAKLFASETASRVADRCVQLLGGEGIVGDHPVPRMWRDVRALRIYEGSSPVHERNLGRAVTRQVGVDGTLPDTYRVTRGAAVGV</sequence>
<dbReference type="InterPro" id="IPR046373">
    <property type="entry name" value="Acyl-CoA_Oxase/DH_mid-dom_sf"/>
</dbReference>
<keyword evidence="4 5" id="KW-0274">FAD</keyword>
<dbReference type="PIRSF" id="PIRSF016578">
    <property type="entry name" value="HsaA"/>
    <property type="match status" value="1"/>
</dbReference>
<keyword evidence="10" id="KW-1185">Reference proteome</keyword>
<dbReference type="EMBL" id="JAOZYC010000184">
    <property type="protein sequence ID" value="MEB8343044.1"/>
    <property type="molecule type" value="Genomic_DNA"/>
</dbReference>
<dbReference type="Proteomes" id="UP001354931">
    <property type="component" value="Unassembled WGS sequence"/>
</dbReference>
<organism evidence="9 10">
    <name type="scientific">Streptomyces endophyticus</name>
    <dbReference type="NCBI Taxonomy" id="714166"/>
    <lineage>
        <taxon>Bacteria</taxon>
        <taxon>Bacillati</taxon>
        <taxon>Actinomycetota</taxon>
        <taxon>Actinomycetes</taxon>
        <taxon>Kitasatosporales</taxon>
        <taxon>Streptomycetaceae</taxon>
        <taxon>Streptomyces</taxon>
    </lineage>
</organism>
<evidence type="ECO:0000259" key="6">
    <source>
        <dbReference type="Pfam" id="PF00441"/>
    </source>
</evidence>
<dbReference type="Gene3D" id="1.10.540.10">
    <property type="entry name" value="Acyl-CoA dehydrogenase/oxidase, N-terminal domain"/>
    <property type="match status" value="1"/>
</dbReference>
<dbReference type="RefSeq" id="WP_326022654.1">
    <property type="nucleotide sequence ID" value="NZ_JAOZYC010000184.1"/>
</dbReference>
<evidence type="ECO:0000256" key="3">
    <source>
        <dbReference type="ARBA" id="ARBA00022630"/>
    </source>
</evidence>
<comment type="caution">
    <text evidence="9">The sequence shown here is derived from an EMBL/GenBank/DDBJ whole genome shotgun (WGS) entry which is preliminary data.</text>
</comment>
<keyword evidence="3 5" id="KW-0285">Flavoprotein</keyword>
<dbReference type="SUPFAM" id="SSF47203">
    <property type="entry name" value="Acyl-CoA dehydrogenase C-terminal domain-like"/>
    <property type="match status" value="1"/>
</dbReference>
<evidence type="ECO:0000313" key="9">
    <source>
        <dbReference type="EMBL" id="MEB8343044.1"/>
    </source>
</evidence>
<evidence type="ECO:0000256" key="1">
    <source>
        <dbReference type="ARBA" id="ARBA00001974"/>
    </source>
</evidence>
<comment type="cofactor">
    <cofactor evidence="1 5">
        <name>FAD</name>
        <dbReference type="ChEBI" id="CHEBI:57692"/>
    </cofactor>
</comment>
<dbReference type="PROSITE" id="PS00073">
    <property type="entry name" value="ACYL_COA_DH_2"/>
    <property type="match status" value="1"/>
</dbReference>
<dbReference type="InterPro" id="IPR036250">
    <property type="entry name" value="AcylCo_DH-like_C"/>
</dbReference>
<feature type="domain" description="Acyl-CoA oxidase/dehydrogenase middle" evidence="7">
    <location>
        <begin position="124"/>
        <end position="217"/>
    </location>
</feature>
<dbReference type="PANTHER" id="PTHR43884:SF40">
    <property type="entry name" value="ACYL-COA DEHYDROGENASE"/>
    <property type="match status" value="1"/>
</dbReference>
<name>A0ABU6FG78_9ACTN</name>
<dbReference type="InterPro" id="IPR006089">
    <property type="entry name" value="Acyl-CoA_DH_CS"/>
</dbReference>
<dbReference type="PANTHER" id="PTHR43884">
    <property type="entry name" value="ACYL-COA DEHYDROGENASE"/>
    <property type="match status" value="1"/>
</dbReference>
<feature type="domain" description="Acyl-CoA dehydrogenase/oxidase C-terminal" evidence="6">
    <location>
        <begin position="233"/>
        <end position="381"/>
    </location>
</feature>
<evidence type="ECO:0000313" key="10">
    <source>
        <dbReference type="Proteomes" id="UP001354931"/>
    </source>
</evidence>
<dbReference type="CDD" id="cd00567">
    <property type="entry name" value="ACAD"/>
    <property type="match status" value="1"/>
</dbReference>
<feature type="domain" description="Acyl-CoA dehydrogenase/oxidase N-terminal" evidence="8">
    <location>
        <begin position="13"/>
        <end position="120"/>
    </location>
</feature>
<dbReference type="InterPro" id="IPR006091">
    <property type="entry name" value="Acyl-CoA_Oxase/DH_mid-dom"/>
</dbReference>
<accession>A0ABU6FG78</accession>
<dbReference type="InterPro" id="IPR037069">
    <property type="entry name" value="AcylCoA_DH/ox_N_sf"/>
</dbReference>
<reference evidence="9 10" key="1">
    <citation type="submission" date="2022-10" db="EMBL/GenBank/DDBJ databases">
        <authorList>
            <person name="Xie J."/>
            <person name="Shen N."/>
        </authorList>
    </citation>
    <scope>NUCLEOTIDE SEQUENCE [LARGE SCALE GENOMIC DNA]</scope>
    <source>
        <strain evidence="9 10">YIM65594</strain>
    </source>
</reference>
<dbReference type="InterPro" id="IPR009075">
    <property type="entry name" value="AcylCo_DH/oxidase_C"/>
</dbReference>
<dbReference type="Gene3D" id="1.20.140.10">
    <property type="entry name" value="Butyryl-CoA Dehydrogenase, subunit A, domain 3"/>
    <property type="match status" value="1"/>
</dbReference>
<dbReference type="Pfam" id="PF00441">
    <property type="entry name" value="Acyl-CoA_dh_1"/>
    <property type="match status" value="1"/>
</dbReference>
<evidence type="ECO:0000259" key="7">
    <source>
        <dbReference type="Pfam" id="PF02770"/>
    </source>
</evidence>
<dbReference type="InterPro" id="IPR009100">
    <property type="entry name" value="AcylCoA_DH/oxidase_NM_dom_sf"/>
</dbReference>
<comment type="similarity">
    <text evidence="2 5">Belongs to the acyl-CoA dehydrogenase family.</text>
</comment>
<dbReference type="PROSITE" id="PS00072">
    <property type="entry name" value="ACYL_COA_DH_1"/>
    <property type="match status" value="1"/>
</dbReference>
<evidence type="ECO:0000259" key="8">
    <source>
        <dbReference type="Pfam" id="PF02771"/>
    </source>
</evidence>
<evidence type="ECO:0000256" key="2">
    <source>
        <dbReference type="ARBA" id="ARBA00009347"/>
    </source>
</evidence>
<dbReference type="Pfam" id="PF02771">
    <property type="entry name" value="Acyl-CoA_dh_N"/>
    <property type="match status" value="1"/>
</dbReference>
<keyword evidence="5" id="KW-0560">Oxidoreductase</keyword>
<dbReference type="Gene3D" id="2.40.110.10">
    <property type="entry name" value="Butyryl-CoA Dehydrogenase, subunit A, domain 2"/>
    <property type="match status" value="1"/>
</dbReference>
<dbReference type="SUPFAM" id="SSF56645">
    <property type="entry name" value="Acyl-CoA dehydrogenase NM domain-like"/>
    <property type="match status" value="1"/>
</dbReference>
<evidence type="ECO:0000256" key="4">
    <source>
        <dbReference type="ARBA" id="ARBA00022827"/>
    </source>
</evidence>
<gene>
    <name evidence="9" type="ORF">OKJ99_36695</name>
</gene>
<dbReference type="InterPro" id="IPR013786">
    <property type="entry name" value="AcylCoA_DH/ox_N"/>
</dbReference>